<reference evidence="2" key="1">
    <citation type="journal article" date="2014" name="Proc. Natl. Acad. Sci. U.S.A.">
        <title>Extensive sampling of basidiomycete genomes demonstrates inadequacy of the white-rot/brown-rot paradigm for wood decay fungi.</title>
        <authorList>
            <person name="Riley R."/>
            <person name="Salamov A.A."/>
            <person name="Brown D.W."/>
            <person name="Nagy L.G."/>
            <person name="Floudas D."/>
            <person name="Held B.W."/>
            <person name="Levasseur A."/>
            <person name="Lombard V."/>
            <person name="Morin E."/>
            <person name="Otillar R."/>
            <person name="Lindquist E.A."/>
            <person name="Sun H."/>
            <person name="LaButti K.M."/>
            <person name="Schmutz J."/>
            <person name="Jabbour D."/>
            <person name="Luo H."/>
            <person name="Baker S.E."/>
            <person name="Pisabarro A.G."/>
            <person name="Walton J.D."/>
            <person name="Blanchette R.A."/>
            <person name="Henrissat B."/>
            <person name="Martin F."/>
            <person name="Cullen D."/>
            <person name="Hibbett D.S."/>
            <person name="Grigoriev I.V."/>
        </authorList>
    </citation>
    <scope>NUCLEOTIDE SEQUENCE [LARGE SCALE GENOMIC DNA]</scope>
    <source>
        <strain evidence="2">CBS 339.88</strain>
    </source>
</reference>
<dbReference type="Proteomes" id="UP000027222">
    <property type="component" value="Unassembled WGS sequence"/>
</dbReference>
<feature type="non-terminal residue" evidence="1">
    <location>
        <position position="1"/>
    </location>
</feature>
<name>A0A067SLB7_GALM3</name>
<evidence type="ECO:0000313" key="2">
    <source>
        <dbReference type="Proteomes" id="UP000027222"/>
    </source>
</evidence>
<accession>A0A067SLB7</accession>
<dbReference type="STRING" id="685588.A0A067SLB7"/>
<feature type="non-terminal residue" evidence="1">
    <location>
        <position position="454"/>
    </location>
</feature>
<sequence>NFSMTDYASQGKTREKNLVDVSNCQNHQSYYTCLSRSACAADTIILKGFDPSKIIGHASGWLRQEFRELELMDYITYLKFKGELPAEIQRHTRRETIKAFMSWKGPGFVPDKMHDAIRWSSDKPFERADTIFSEWKILQKRKKPTSESSSLFRPNVLPSLKLKRKASATDLINKTDRIKRSKTKGTEYVVSVSSPFGPQVQNEVPYYHTPIGLIWDGQNYSCAYDTLFTIIHHIWSLDPHTWNDRLQHMTDFTAALVNGFEQHAHGLCTFESTRDRVRSMLYESSPASFPYGPSLISIYDLACEVLRTPHVSTERIKICRNCQWTDNAPVSTNRTCIISIGYTECQSWFNDCLEHTNYQCRNCSTRNIAFRVELNITPPIIFIDLRSPATEVEISQEFAINSREGRVNFVLRGVVYYGDNHFTCRLVFGENSWFHDGITTKRNVVRDSPFTQRT</sequence>
<evidence type="ECO:0000313" key="1">
    <source>
        <dbReference type="EMBL" id="KDR70822.1"/>
    </source>
</evidence>
<proteinExistence type="predicted"/>
<gene>
    <name evidence="1" type="ORF">GALMADRAFT_48800</name>
</gene>
<protein>
    <submittedName>
        <fullName evidence="1">Uncharacterized protein</fullName>
    </submittedName>
</protein>
<dbReference type="OrthoDB" id="3247165at2759"/>
<organism evidence="1 2">
    <name type="scientific">Galerina marginata (strain CBS 339.88)</name>
    <dbReference type="NCBI Taxonomy" id="685588"/>
    <lineage>
        <taxon>Eukaryota</taxon>
        <taxon>Fungi</taxon>
        <taxon>Dikarya</taxon>
        <taxon>Basidiomycota</taxon>
        <taxon>Agaricomycotina</taxon>
        <taxon>Agaricomycetes</taxon>
        <taxon>Agaricomycetidae</taxon>
        <taxon>Agaricales</taxon>
        <taxon>Agaricineae</taxon>
        <taxon>Strophariaceae</taxon>
        <taxon>Galerina</taxon>
    </lineage>
</organism>
<keyword evidence="2" id="KW-1185">Reference proteome</keyword>
<dbReference type="HOGENOM" id="CLU_029136_0_0_1"/>
<dbReference type="AlphaFoldDB" id="A0A067SLB7"/>
<dbReference type="EMBL" id="KL142395">
    <property type="protein sequence ID" value="KDR70822.1"/>
    <property type="molecule type" value="Genomic_DNA"/>
</dbReference>